<evidence type="ECO:0000256" key="1">
    <source>
        <dbReference type="ARBA" id="ARBA00023239"/>
    </source>
</evidence>
<gene>
    <name evidence="3" type="ORF">LQ384_20585</name>
</gene>
<name>A0AAW4XKB8_RHORH</name>
<dbReference type="GO" id="GO:0019748">
    <property type="term" value="P:secondary metabolic process"/>
    <property type="evidence" value="ECO:0007669"/>
    <property type="project" value="TreeGrafter"/>
</dbReference>
<feature type="domain" description="Amidohydrolase-related" evidence="2">
    <location>
        <begin position="98"/>
        <end position="363"/>
    </location>
</feature>
<dbReference type="Gene3D" id="3.20.20.140">
    <property type="entry name" value="Metal-dependent hydrolases"/>
    <property type="match status" value="1"/>
</dbReference>
<dbReference type="PANTHER" id="PTHR21240:SF28">
    <property type="entry name" value="ISO-OROTATE DECARBOXYLASE (EUROFUNG)"/>
    <property type="match status" value="1"/>
</dbReference>
<comment type="caution">
    <text evidence="3">The sequence shown here is derived from an EMBL/GenBank/DDBJ whole genome shotgun (WGS) entry which is preliminary data.</text>
</comment>
<dbReference type="EMBL" id="JAJNCO010000012">
    <property type="protein sequence ID" value="MCD2113512.1"/>
    <property type="molecule type" value="Genomic_DNA"/>
</dbReference>
<protein>
    <submittedName>
        <fullName evidence="3">Amidohydrolase</fullName>
    </submittedName>
</protein>
<dbReference type="GO" id="GO:0016787">
    <property type="term" value="F:hydrolase activity"/>
    <property type="evidence" value="ECO:0007669"/>
    <property type="project" value="InterPro"/>
</dbReference>
<accession>A0AAW4XKB8</accession>
<sequence length="407" mass="46095">MSTKKNYTIVSADTHAGADLWEYKQYLASSWHEEFDEWAKAYSSPWDDLVNDTAARNWDSELRRKQMEEDGVVGEVIFPNTIPPFFPSIVNVVPLPTTQEQYDRRWAGIQAHNRWLVDFCKELPVQRRGMIQVFPHQVEDAVKEIYWAAETGVIGGVVIPASPPNHPTVLPHYTGHYDPVWRAVEETGLVVGTHSGSGEPEYPEDPATSAVMLYEFGLFTNRTLSHMLIGGVFEKFPNLKFSMTEQGVKWVLETLHKLEVQFSAVSDRPWLEMFVKQAFDKLTLRPSEYFARNCFVGASTIRPGEVQPALGLGPGNVMWGSDYPHREGTAPYTREHLRVALADVEEADARRLLGETCANLYGFDLAALDKIAERVGPSVEELRVPLASEDYPRDCEWFQDAMQTLAR</sequence>
<organism evidence="3 4">
    <name type="scientific">Rhodococcus rhodochrous</name>
    <dbReference type="NCBI Taxonomy" id="1829"/>
    <lineage>
        <taxon>Bacteria</taxon>
        <taxon>Bacillati</taxon>
        <taxon>Actinomycetota</taxon>
        <taxon>Actinomycetes</taxon>
        <taxon>Mycobacteriales</taxon>
        <taxon>Nocardiaceae</taxon>
        <taxon>Rhodococcus</taxon>
    </lineage>
</organism>
<dbReference type="Proteomes" id="UP001198630">
    <property type="component" value="Unassembled WGS sequence"/>
</dbReference>
<dbReference type="Pfam" id="PF04909">
    <property type="entry name" value="Amidohydro_2"/>
    <property type="match status" value="1"/>
</dbReference>
<reference evidence="3" key="1">
    <citation type="submission" date="2021-11" db="EMBL/GenBank/DDBJ databases">
        <title>Development of a sustainable strategy for remediation of hydrocarbon-contaminated territories based on the waste exchange concept.</title>
        <authorList>
            <person name="Elkin A."/>
        </authorList>
    </citation>
    <scope>NUCLEOTIDE SEQUENCE</scope>
    <source>
        <strain evidence="3">IEGM 757</strain>
    </source>
</reference>
<dbReference type="GO" id="GO:0005737">
    <property type="term" value="C:cytoplasm"/>
    <property type="evidence" value="ECO:0007669"/>
    <property type="project" value="TreeGrafter"/>
</dbReference>
<dbReference type="InterPro" id="IPR006680">
    <property type="entry name" value="Amidohydro-rel"/>
</dbReference>
<dbReference type="RefSeq" id="WP_120280794.1">
    <property type="nucleotide sequence ID" value="NZ_CP027557.1"/>
</dbReference>
<dbReference type="InterPro" id="IPR032465">
    <property type="entry name" value="ACMSD"/>
</dbReference>
<evidence type="ECO:0000313" key="3">
    <source>
        <dbReference type="EMBL" id="MCD2113512.1"/>
    </source>
</evidence>
<dbReference type="AlphaFoldDB" id="A0AAW4XKB8"/>
<dbReference type="SUPFAM" id="SSF51556">
    <property type="entry name" value="Metallo-dependent hydrolases"/>
    <property type="match status" value="1"/>
</dbReference>
<dbReference type="PANTHER" id="PTHR21240">
    <property type="entry name" value="2-AMINO-3-CARBOXYLMUCONATE-6-SEMIALDEHYDE DECARBOXYLASE"/>
    <property type="match status" value="1"/>
</dbReference>
<proteinExistence type="predicted"/>
<evidence type="ECO:0000313" key="4">
    <source>
        <dbReference type="Proteomes" id="UP001198630"/>
    </source>
</evidence>
<dbReference type="GO" id="GO:0016831">
    <property type="term" value="F:carboxy-lyase activity"/>
    <property type="evidence" value="ECO:0007669"/>
    <property type="project" value="InterPro"/>
</dbReference>
<keyword evidence="1" id="KW-0456">Lyase</keyword>
<dbReference type="InterPro" id="IPR032466">
    <property type="entry name" value="Metal_Hydrolase"/>
</dbReference>
<evidence type="ECO:0000259" key="2">
    <source>
        <dbReference type="Pfam" id="PF04909"/>
    </source>
</evidence>